<organism evidence="1 2">
    <name type="scientific">Monilinia fructicola</name>
    <name type="common">Brown rot fungus</name>
    <name type="synonym">Ciboria fructicola</name>
    <dbReference type="NCBI Taxonomy" id="38448"/>
    <lineage>
        <taxon>Eukaryota</taxon>
        <taxon>Fungi</taxon>
        <taxon>Dikarya</taxon>
        <taxon>Ascomycota</taxon>
        <taxon>Pezizomycotina</taxon>
        <taxon>Leotiomycetes</taxon>
        <taxon>Helotiales</taxon>
        <taxon>Sclerotiniaceae</taxon>
        <taxon>Monilinia</taxon>
    </lineage>
</organism>
<dbReference type="EMBL" id="VICG01000014">
    <property type="protein sequence ID" value="KAA8565208.1"/>
    <property type="molecule type" value="Genomic_DNA"/>
</dbReference>
<dbReference type="AlphaFoldDB" id="A0A5M9J6P5"/>
<protein>
    <submittedName>
        <fullName evidence="1">Uncharacterized protein</fullName>
    </submittedName>
</protein>
<comment type="caution">
    <text evidence="1">The sequence shown here is derived from an EMBL/GenBank/DDBJ whole genome shotgun (WGS) entry which is preliminary data.</text>
</comment>
<name>A0A5M9J6P5_MONFR</name>
<proteinExistence type="predicted"/>
<evidence type="ECO:0000313" key="2">
    <source>
        <dbReference type="Proteomes" id="UP000322873"/>
    </source>
</evidence>
<accession>A0A5M9J6P5</accession>
<reference evidence="1 2" key="1">
    <citation type="submission" date="2019-06" db="EMBL/GenBank/DDBJ databases">
        <title>Genome Sequence of the Brown Rot Fungal Pathogen Monilinia fructicola.</title>
        <authorList>
            <person name="De Miccolis Angelini R.M."/>
            <person name="Landi L."/>
            <person name="Abate D."/>
            <person name="Pollastro S."/>
            <person name="Romanazzi G."/>
            <person name="Faretra F."/>
        </authorList>
    </citation>
    <scope>NUCLEOTIDE SEQUENCE [LARGE SCALE GENOMIC DNA]</scope>
    <source>
        <strain evidence="1 2">Mfrc123</strain>
    </source>
</reference>
<keyword evidence="2" id="KW-1185">Reference proteome</keyword>
<sequence>MIDSVDHFLLTSLVYQANTTYHSSNFLFIPFLFNSCHPFHCQTILQYLMASRKLEPIKESDPFLVQSYKSS</sequence>
<gene>
    <name evidence="1" type="ORF">EYC84_010943</name>
</gene>
<dbReference type="Proteomes" id="UP000322873">
    <property type="component" value="Unassembled WGS sequence"/>
</dbReference>
<evidence type="ECO:0000313" key="1">
    <source>
        <dbReference type="EMBL" id="KAA8565208.1"/>
    </source>
</evidence>